<organism evidence="2 3">
    <name type="scientific">Platanthera zijinensis</name>
    <dbReference type="NCBI Taxonomy" id="2320716"/>
    <lineage>
        <taxon>Eukaryota</taxon>
        <taxon>Viridiplantae</taxon>
        <taxon>Streptophyta</taxon>
        <taxon>Embryophyta</taxon>
        <taxon>Tracheophyta</taxon>
        <taxon>Spermatophyta</taxon>
        <taxon>Magnoliopsida</taxon>
        <taxon>Liliopsida</taxon>
        <taxon>Asparagales</taxon>
        <taxon>Orchidaceae</taxon>
        <taxon>Orchidoideae</taxon>
        <taxon>Orchideae</taxon>
        <taxon>Orchidinae</taxon>
        <taxon>Platanthera</taxon>
    </lineage>
</organism>
<keyword evidence="1" id="KW-0812">Transmembrane</keyword>
<evidence type="ECO:0000313" key="3">
    <source>
        <dbReference type="Proteomes" id="UP001418222"/>
    </source>
</evidence>
<evidence type="ECO:0000313" key="2">
    <source>
        <dbReference type="EMBL" id="KAK8938599.1"/>
    </source>
</evidence>
<reference evidence="2 3" key="1">
    <citation type="journal article" date="2022" name="Nat. Plants">
        <title>Genomes of leafy and leafless Platanthera orchids illuminate the evolution of mycoheterotrophy.</title>
        <authorList>
            <person name="Li M.H."/>
            <person name="Liu K.W."/>
            <person name="Li Z."/>
            <person name="Lu H.C."/>
            <person name="Ye Q.L."/>
            <person name="Zhang D."/>
            <person name="Wang J.Y."/>
            <person name="Li Y.F."/>
            <person name="Zhong Z.M."/>
            <person name="Liu X."/>
            <person name="Yu X."/>
            <person name="Liu D.K."/>
            <person name="Tu X.D."/>
            <person name="Liu B."/>
            <person name="Hao Y."/>
            <person name="Liao X.Y."/>
            <person name="Jiang Y.T."/>
            <person name="Sun W.H."/>
            <person name="Chen J."/>
            <person name="Chen Y.Q."/>
            <person name="Ai Y."/>
            <person name="Zhai J.W."/>
            <person name="Wu S.S."/>
            <person name="Zhou Z."/>
            <person name="Hsiao Y.Y."/>
            <person name="Wu W.L."/>
            <person name="Chen Y.Y."/>
            <person name="Lin Y.F."/>
            <person name="Hsu J.L."/>
            <person name="Li C.Y."/>
            <person name="Wang Z.W."/>
            <person name="Zhao X."/>
            <person name="Zhong W.Y."/>
            <person name="Ma X.K."/>
            <person name="Ma L."/>
            <person name="Huang J."/>
            <person name="Chen G.Z."/>
            <person name="Huang M.Z."/>
            <person name="Huang L."/>
            <person name="Peng D.H."/>
            <person name="Luo Y.B."/>
            <person name="Zou S.Q."/>
            <person name="Chen S.P."/>
            <person name="Lan S."/>
            <person name="Tsai W.C."/>
            <person name="Van de Peer Y."/>
            <person name="Liu Z.J."/>
        </authorList>
    </citation>
    <scope>NUCLEOTIDE SEQUENCE [LARGE SCALE GENOMIC DNA]</scope>
    <source>
        <strain evidence="2">Lor287</strain>
    </source>
</reference>
<keyword evidence="1" id="KW-0472">Membrane</keyword>
<evidence type="ECO:0000256" key="1">
    <source>
        <dbReference type="SAM" id="Phobius"/>
    </source>
</evidence>
<dbReference type="Proteomes" id="UP001418222">
    <property type="component" value="Unassembled WGS sequence"/>
</dbReference>
<sequence length="179" mass="19611">MDMHTSIIGTVQAAVEERRGQTFNGMSSVSALVKMLQESKLGWPLLWRAMTANVEASKEWDARKILVLCKYPSPFLLFYQNKTGCSQIRGKGTAVDGNQLIIRFLNGDAAGLSIMKETAPSRESASPPRVWGGVVIIWSAWLTVAFVCLNAVDCCLLVLWSRAVNSGLKPKLPSRPSKA</sequence>
<accession>A0AAP0BHB6</accession>
<comment type="caution">
    <text evidence="2">The sequence shown here is derived from an EMBL/GenBank/DDBJ whole genome shotgun (WGS) entry which is preliminary data.</text>
</comment>
<name>A0AAP0BHB6_9ASPA</name>
<feature type="transmembrane region" description="Helical" evidence="1">
    <location>
        <begin position="130"/>
        <end position="160"/>
    </location>
</feature>
<protein>
    <submittedName>
        <fullName evidence="2">Uncharacterized protein</fullName>
    </submittedName>
</protein>
<keyword evidence="3" id="KW-1185">Reference proteome</keyword>
<dbReference type="EMBL" id="JBBWWQ010000009">
    <property type="protein sequence ID" value="KAK8938599.1"/>
    <property type="molecule type" value="Genomic_DNA"/>
</dbReference>
<proteinExistence type="predicted"/>
<dbReference type="AlphaFoldDB" id="A0AAP0BHB6"/>
<gene>
    <name evidence="2" type="ORF">KSP39_PZI011513</name>
</gene>
<keyword evidence="1" id="KW-1133">Transmembrane helix</keyword>